<organism evidence="2">
    <name type="scientific">bioreactor metagenome</name>
    <dbReference type="NCBI Taxonomy" id="1076179"/>
    <lineage>
        <taxon>unclassified sequences</taxon>
        <taxon>metagenomes</taxon>
        <taxon>ecological metagenomes</taxon>
    </lineage>
</organism>
<protein>
    <recommendedName>
        <fullName evidence="1">VOC domain-containing protein</fullName>
    </recommendedName>
</protein>
<dbReference type="InterPro" id="IPR004360">
    <property type="entry name" value="Glyas_Fos-R_dOase_dom"/>
</dbReference>
<accession>A0A645JLX3</accession>
<proteinExistence type="predicted"/>
<dbReference type="InterPro" id="IPR037523">
    <property type="entry name" value="VOC_core"/>
</dbReference>
<evidence type="ECO:0000313" key="2">
    <source>
        <dbReference type="EMBL" id="MPN64100.1"/>
    </source>
</evidence>
<dbReference type="Pfam" id="PF00903">
    <property type="entry name" value="Glyoxalase"/>
    <property type="match status" value="1"/>
</dbReference>
<dbReference type="SUPFAM" id="SSF54593">
    <property type="entry name" value="Glyoxalase/Bleomycin resistance protein/Dihydroxybiphenyl dioxygenase"/>
    <property type="match status" value="1"/>
</dbReference>
<feature type="domain" description="VOC" evidence="1">
    <location>
        <begin position="1"/>
        <end position="91"/>
    </location>
</feature>
<dbReference type="Gene3D" id="3.10.180.10">
    <property type="entry name" value="2,3-Dihydroxybiphenyl 1,2-Dioxygenase, domain 1"/>
    <property type="match status" value="1"/>
</dbReference>
<name>A0A645JLX3_9ZZZZ</name>
<dbReference type="EMBL" id="VSSQ01144520">
    <property type="protein sequence ID" value="MPN64100.1"/>
    <property type="molecule type" value="Genomic_DNA"/>
</dbReference>
<dbReference type="AlphaFoldDB" id="A0A645JLX3"/>
<dbReference type="InterPro" id="IPR029068">
    <property type="entry name" value="Glyas_Bleomycin-R_OHBP_Dase"/>
</dbReference>
<reference evidence="2" key="1">
    <citation type="submission" date="2019-08" db="EMBL/GenBank/DDBJ databases">
        <authorList>
            <person name="Kucharzyk K."/>
            <person name="Murdoch R.W."/>
            <person name="Higgins S."/>
            <person name="Loffler F."/>
        </authorList>
    </citation>
    <scope>NUCLEOTIDE SEQUENCE</scope>
</reference>
<comment type="caution">
    <text evidence="2">The sequence shown here is derived from an EMBL/GenBank/DDBJ whole genome shotgun (WGS) entry which is preliminary data.</text>
</comment>
<gene>
    <name evidence="2" type="ORF">SDC9_211871</name>
</gene>
<evidence type="ECO:0000259" key="1">
    <source>
        <dbReference type="PROSITE" id="PS51819"/>
    </source>
</evidence>
<sequence length="94" mass="10932">MDEFHNDYVKLSYLKSGNKTIELLEYTKSECRTMPGNIDHLAFLVKDIEVVTERLRNAKVSILFDAPKIVNNKKINFFFGPDGERLEMIEECNC</sequence>
<dbReference type="PROSITE" id="PS51819">
    <property type="entry name" value="VOC"/>
    <property type="match status" value="1"/>
</dbReference>